<evidence type="ECO:0000256" key="6">
    <source>
        <dbReference type="SAM" id="SignalP"/>
    </source>
</evidence>
<feature type="compositionally biased region" description="Low complexity" evidence="5">
    <location>
        <begin position="31"/>
        <end position="60"/>
    </location>
</feature>
<dbReference type="Gene3D" id="3.40.190.10">
    <property type="entry name" value="Periplasmic binding protein-like II"/>
    <property type="match status" value="1"/>
</dbReference>
<accession>A0A9D1R9M6</accession>
<keyword evidence="3" id="KW-0813">Transport</keyword>
<evidence type="ECO:0000256" key="1">
    <source>
        <dbReference type="ARBA" id="ARBA00004196"/>
    </source>
</evidence>
<evidence type="ECO:0000313" key="9">
    <source>
        <dbReference type="Proteomes" id="UP000824265"/>
    </source>
</evidence>
<keyword evidence="4 6" id="KW-0732">Signal</keyword>
<feature type="region of interest" description="Disordered" evidence="5">
    <location>
        <begin position="25"/>
        <end position="60"/>
    </location>
</feature>
<gene>
    <name evidence="8" type="ORF">H9742_14005</name>
</gene>
<feature type="signal peptide" evidence="6">
    <location>
        <begin position="1"/>
        <end position="23"/>
    </location>
</feature>
<evidence type="ECO:0000256" key="5">
    <source>
        <dbReference type="SAM" id="MobiDB-lite"/>
    </source>
</evidence>
<dbReference type="Pfam" id="PF00496">
    <property type="entry name" value="SBP_bac_5"/>
    <property type="match status" value="1"/>
</dbReference>
<dbReference type="SUPFAM" id="SSF53850">
    <property type="entry name" value="Periplasmic binding protein-like II"/>
    <property type="match status" value="2"/>
</dbReference>
<feature type="chain" id="PRO_5039269667" evidence="6">
    <location>
        <begin position="24"/>
        <end position="593"/>
    </location>
</feature>
<dbReference type="EMBL" id="DXGH01000073">
    <property type="protein sequence ID" value="HIW82612.1"/>
    <property type="molecule type" value="Genomic_DNA"/>
</dbReference>
<dbReference type="AlphaFoldDB" id="A0A9D1R9M6"/>
<dbReference type="PANTHER" id="PTHR30290:SF10">
    <property type="entry name" value="PERIPLASMIC OLIGOPEPTIDE-BINDING PROTEIN-RELATED"/>
    <property type="match status" value="1"/>
</dbReference>
<name>A0A9D1R9M6_9FIRM</name>
<dbReference type="PANTHER" id="PTHR30290">
    <property type="entry name" value="PERIPLASMIC BINDING COMPONENT OF ABC TRANSPORTER"/>
    <property type="match status" value="1"/>
</dbReference>
<dbReference type="Gene3D" id="3.10.105.10">
    <property type="entry name" value="Dipeptide-binding Protein, Domain 3"/>
    <property type="match status" value="2"/>
</dbReference>
<dbReference type="GO" id="GO:1904680">
    <property type="term" value="F:peptide transmembrane transporter activity"/>
    <property type="evidence" value="ECO:0007669"/>
    <property type="project" value="TreeGrafter"/>
</dbReference>
<feature type="domain" description="Solute-binding protein family 5" evidence="7">
    <location>
        <begin position="182"/>
        <end position="587"/>
    </location>
</feature>
<protein>
    <submittedName>
        <fullName evidence="8">Peptide ABC transporter substrate-binding protein</fullName>
    </submittedName>
</protein>
<dbReference type="Proteomes" id="UP000824265">
    <property type="component" value="Unassembled WGS sequence"/>
</dbReference>
<comment type="caution">
    <text evidence="8">The sequence shown here is derived from an EMBL/GenBank/DDBJ whole genome shotgun (WGS) entry which is preliminary data.</text>
</comment>
<sequence>MMKKFTAISLALVLALGSLTACGSTQEPADTSSSSAAASTEGAAETTEAASTEAASAEGTVDPANWTEYDNLISQIKSTTDYVEREALMHQAEDMLMETGAILPLYYYNDIYMQKSDVTNIYSNLYGFKYFMFAEAPDTTLRINLASEPDTLDPALNSSVDGACMIVNSFAGLFTYDADGNLQPDLAADYTVSEDGLTYTVNLIPGLVWSDGSELNANDFVYSWNRAVNPQTAADYSYMFDVIAANEDGTLKVTASEDGQSLTIELDSPCAYFLDLLAFPAYYPVKQSEVEAAADWETNPGAWCQEAGFVTNGAYTISSWTHDQTIIMTKNPNYHRADEVKVETIEVMLSADDTAIYAAYNADNLDFIDTVPNDEIQSLLDNPEFHIVDNLGTYYVSFNVKSDLFADKTPAQANAMRRAFALLVDRDYIAENIGQTGQEPANTFIPTGMSDGHGGIFKENDDAYTYPDAEDVGYFNPSYSEENVAEAIALLESAGYVFDDNGMLSAETPITFEYLTNDGTGHVAVAEALQQDFAAIGIDMTIQTVDWNVFLDERKAGNYDIARNGWLADFNDPINMLEMWTTDSGNNDCQFGR</sequence>
<comment type="subcellular location">
    <subcellularLocation>
        <location evidence="1">Cell envelope</location>
    </subcellularLocation>
</comment>
<dbReference type="GO" id="GO:0015833">
    <property type="term" value="P:peptide transport"/>
    <property type="evidence" value="ECO:0007669"/>
    <property type="project" value="TreeGrafter"/>
</dbReference>
<reference evidence="8" key="2">
    <citation type="submission" date="2021-04" db="EMBL/GenBank/DDBJ databases">
        <authorList>
            <person name="Gilroy R."/>
        </authorList>
    </citation>
    <scope>NUCLEOTIDE SEQUENCE</scope>
    <source>
        <strain evidence="8">CHK195-6426</strain>
    </source>
</reference>
<dbReference type="Gene3D" id="3.90.76.10">
    <property type="entry name" value="Dipeptide-binding Protein, Domain 1"/>
    <property type="match status" value="1"/>
</dbReference>
<comment type="similarity">
    <text evidence="2">Belongs to the bacterial solute-binding protein 5 family.</text>
</comment>
<evidence type="ECO:0000256" key="2">
    <source>
        <dbReference type="ARBA" id="ARBA00005695"/>
    </source>
</evidence>
<dbReference type="PROSITE" id="PS51257">
    <property type="entry name" value="PROKAR_LIPOPROTEIN"/>
    <property type="match status" value="1"/>
</dbReference>
<dbReference type="InterPro" id="IPR000914">
    <property type="entry name" value="SBP_5_dom"/>
</dbReference>
<evidence type="ECO:0000313" key="8">
    <source>
        <dbReference type="EMBL" id="HIW82612.1"/>
    </source>
</evidence>
<evidence type="ECO:0000259" key="7">
    <source>
        <dbReference type="Pfam" id="PF00496"/>
    </source>
</evidence>
<evidence type="ECO:0000256" key="4">
    <source>
        <dbReference type="ARBA" id="ARBA00022729"/>
    </source>
</evidence>
<dbReference type="InterPro" id="IPR039424">
    <property type="entry name" value="SBP_5"/>
</dbReference>
<dbReference type="CDD" id="cd08504">
    <property type="entry name" value="PBP2_OppA"/>
    <property type="match status" value="1"/>
</dbReference>
<organism evidence="8 9">
    <name type="scientific">Candidatus Acetatifactor stercoripullorum</name>
    <dbReference type="NCBI Taxonomy" id="2838414"/>
    <lineage>
        <taxon>Bacteria</taxon>
        <taxon>Bacillati</taxon>
        <taxon>Bacillota</taxon>
        <taxon>Clostridia</taxon>
        <taxon>Lachnospirales</taxon>
        <taxon>Lachnospiraceae</taxon>
        <taxon>Acetatifactor</taxon>
    </lineage>
</organism>
<proteinExistence type="inferred from homology"/>
<reference evidence="8" key="1">
    <citation type="journal article" date="2021" name="PeerJ">
        <title>Extensive microbial diversity within the chicken gut microbiome revealed by metagenomics and culture.</title>
        <authorList>
            <person name="Gilroy R."/>
            <person name="Ravi A."/>
            <person name="Getino M."/>
            <person name="Pursley I."/>
            <person name="Horton D.L."/>
            <person name="Alikhan N.F."/>
            <person name="Baker D."/>
            <person name="Gharbi K."/>
            <person name="Hall N."/>
            <person name="Watson M."/>
            <person name="Adriaenssens E.M."/>
            <person name="Foster-Nyarko E."/>
            <person name="Jarju S."/>
            <person name="Secka A."/>
            <person name="Antonio M."/>
            <person name="Oren A."/>
            <person name="Chaudhuri R.R."/>
            <person name="La Ragione R."/>
            <person name="Hildebrand F."/>
            <person name="Pallen M.J."/>
        </authorList>
    </citation>
    <scope>NUCLEOTIDE SEQUENCE</scope>
    <source>
        <strain evidence="8">CHK195-6426</strain>
    </source>
</reference>
<evidence type="ECO:0000256" key="3">
    <source>
        <dbReference type="ARBA" id="ARBA00022448"/>
    </source>
</evidence>